<evidence type="ECO:0000313" key="3">
    <source>
        <dbReference type="Proteomes" id="UP001597251"/>
    </source>
</evidence>
<organism evidence="2 3">
    <name type="scientific">Companilactobacillus keshanensis</name>
    <dbReference type="NCBI Taxonomy" id="2486003"/>
    <lineage>
        <taxon>Bacteria</taxon>
        <taxon>Bacillati</taxon>
        <taxon>Bacillota</taxon>
        <taxon>Bacilli</taxon>
        <taxon>Lactobacillales</taxon>
        <taxon>Lactobacillaceae</taxon>
        <taxon>Companilactobacillus</taxon>
    </lineage>
</organism>
<protein>
    <submittedName>
        <fullName evidence="2">Uncharacterized protein</fullName>
    </submittedName>
</protein>
<dbReference type="EMBL" id="JBHTOI010000046">
    <property type="protein sequence ID" value="MFD1418908.1"/>
    <property type="molecule type" value="Genomic_DNA"/>
</dbReference>
<keyword evidence="1" id="KW-0079">Bacteriocin immunity</keyword>
<dbReference type="Proteomes" id="UP001597251">
    <property type="component" value="Unassembled WGS sequence"/>
</dbReference>
<gene>
    <name evidence="2" type="ORF">ACFQ42_09140</name>
</gene>
<accession>A0ABW4BWJ0</accession>
<name>A0ABW4BWJ0_9LACO</name>
<dbReference type="InterPro" id="IPR023130">
    <property type="entry name" value="Ta0600-like_sf"/>
</dbReference>
<reference evidence="3" key="1">
    <citation type="journal article" date="2019" name="Int. J. Syst. Evol. Microbiol.">
        <title>The Global Catalogue of Microorganisms (GCM) 10K type strain sequencing project: providing services to taxonomists for standard genome sequencing and annotation.</title>
        <authorList>
            <consortium name="The Broad Institute Genomics Platform"/>
            <consortium name="The Broad Institute Genome Sequencing Center for Infectious Disease"/>
            <person name="Wu L."/>
            <person name="Ma J."/>
        </authorList>
    </citation>
    <scope>NUCLEOTIDE SEQUENCE [LARGE SCALE GENOMIC DNA]</scope>
    <source>
        <strain evidence="3">CCM 8936</strain>
    </source>
</reference>
<evidence type="ECO:0000256" key="1">
    <source>
        <dbReference type="ARBA" id="ARBA00023025"/>
    </source>
</evidence>
<evidence type="ECO:0000313" key="2">
    <source>
        <dbReference type="EMBL" id="MFD1418908.1"/>
    </source>
</evidence>
<dbReference type="Gene3D" id="1.20.1440.50">
    <property type="entry name" value="Ta0600-like"/>
    <property type="match status" value="1"/>
</dbReference>
<proteinExistence type="predicted"/>
<dbReference type="RefSeq" id="WP_125676384.1">
    <property type="nucleotide sequence ID" value="NZ_JBHTOI010000046.1"/>
</dbReference>
<comment type="caution">
    <text evidence="2">The sequence shown here is derived from an EMBL/GenBank/DDBJ whole genome shotgun (WGS) entry which is preliminary data.</text>
</comment>
<sequence length="70" mass="8297">MHSLYNSLSKSKNPKLDNIKEVLLRSYGKSDDDKEDPALMQRVAYFIYADGLDKRVHFKNWNLLMQVLFF</sequence>
<keyword evidence="3" id="KW-1185">Reference proteome</keyword>
<dbReference type="SUPFAM" id="SSF109797">
    <property type="entry name" value="Bacteriocin immunity protein-like"/>
    <property type="match status" value="1"/>
</dbReference>